<keyword evidence="1" id="KW-0812">Transmembrane</keyword>
<feature type="transmembrane region" description="Helical" evidence="1">
    <location>
        <begin position="120"/>
        <end position="137"/>
    </location>
</feature>
<dbReference type="InterPro" id="IPR008875">
    <property type="entry name" value="TraX"/>
</dbReference>
<sequence length="274" mass="31859">MEQTITPSLNANALKIIAVTAMIVDHSTFWLVSSNSALYVILRMFGRFAAPIMCYLIAEGYFHTSNKKKYMKRLFIFALISHYPYILYFDLTSLQATSVIWGLFTGFLALAISQSKEMPLILKVFFILICCLLSWTADWNYISVLWILSFGIFRKNFRLQILFFILIGLIFYILPGFSFSDSNSIFRLGIFFVIPLLASYDGTLGKKSFLMKWSFYIIYPGHLLLLYVLRYFFFEGGIGDEKKQKSYLGDNTRIVSGSRCWFDYFYSTKNFLNK</sequence>
<dbReference type="EMBL" id="BSUW01000001">
    <property type="protein sequence ID" value="GMA72861.1"/>
    <property type="molecule type" value="Genomic_DNA"/>
</dbReference>
<proteinExistence type="predicted"/>
<feature type="transmembrane region" description="Helical" evidence="1">
    <location>
        <begin position="184"/>
        <end position="201"/>
    </location>
</feature>
<feature type="transmembrane region" description="Helical" evidence="1">
    <location>
        <begin position="38"/>
        <end position="58"/>
    </location>
</feature>
<organism evidence="2 3">
    <name type="scientific">Tetragenococcus osmophilus</name>
    <dbReference type="NCBI Taxonomy" id="526944"/>
    <lineage>
        <taxon>Bacteria</taxon>
        <taxon>Bacillati</taxon>
        <taxon>Bacillota</taxon>
        <taxon>Bacilli</taxon>
        <taxon>Lactobacillales</taxon>
        <taxon>Enterococcaceae</taxon>
        <taxon>Tetragenococcus</taxon>
    </lineage>
</organism>
<feature type="transmembrane region" description="Helical" evidence="1">
    <location>
        <begin position="213"/>
        <end position="233"/>
    </location>
</feature>
<accession>A0AA37XM40</accession>
<gene>
    <name evidence="2" type="ORF">GCM10025885_19100</name>
</gene>
<comment type="caution">
    <text evidence="2">The sequence shown here is derived from an EMBL/GenBank/DDBJ whole genome shotgun (WGS) entry which is preliminary data.</text>
</comment>
<keyword evidence="1" id="KW-0472">Membrane</keyword>
<dbReference type="AlphaFoldDB" id="A0AA37XM40"/>
<dbReference type="Pfam" id="PF05857">
    <property type="entry name" value="TraX"/>
    <property type="match status" value="1"/>
</dbReference>
<reference evidence="2 3" key="1">
    <citation type="journal article" date="2014" name="Int. J. Syst. Evol. Microbiol.">
        <title>Complete genome sequence of Corynebacterium casei LMG S-19264T (=DSM 44701T), isolated from a smear-ripened cheese.</title>
        <authorList>
            <consortium name="US DOE Joint Genome Institute (JGI-PGF)"/>
            <person name="Walter F."/>
            <person name="Albersmeier A."/>
            <person name="Kalinowski J."/>
            <person name="Ruckert C."/>
        </authorList>
    </citation>
    <scope>NUCLEOTIDE SEQUENCE [LARGE SCALE GENOMIC DNA]</scope>
    <source>
        <strain evidence="2 3">NBRC 114545</strain>
    </source>
</reference>
<protein>
    <submittedName>
        <fullName evidence="2">Conjugal transfer protein TraX</fullName>
    </submittedName>
</protein>
<feature type="transmembrane region" description="Helical" evidence="1">
    <location>
        <begin position="157"/>
        <end position="177"/>
    </location>
</feature>
<feature type="transmembrane region" description="Helical" evidence="1">
    <location>
        <begin position="70"/>
        <end position="88"/>
    </location>
</feature>
<dbReference type="Proteomes" id="UP001157039">
    <property type="component" value="Unassembled WGS sequence"/>
</dbReference>
<evidence type="ECO:0000256" key="1">
    <source>
        <dbReference type="SAM" id="Phobius"/>
    </source>
</evidence>
<feature type="transmembrane region" description="Helical" evidence="1">
    <location>
        <begin position="12"/>
        <end position="32"/>
    </location>
</feature>
<evidence type="ECO:0000313" key="2">
    <source>
        <dbReference type="EMBL" id="GMA72861.1"/>
    </source>
</evidence>
<dbReference type="RefSeq" id="WP_227874555.1">
    <property type="nucleotide sequence ID" value="NZ_BSUW01000001.1"/>
</dbReference>
<name>A0AA37XM40_9ENTE</name>
<keyword evidence="1" id="KW-1133">Transmembrane helix</keyword>
<evidence type="ECO:0000313" key="3">
    <source>
        <dbReference type="Proteomes" id="UP001157039"/>
    </source>
</evidence>
<feature type="transmembrane region" description="Helical" evidence="1">
    <location>
        <begin position="94"/>
        <end position="113"/>
    </location>
</feature>